<evidence type="ECO:0000313" key="2">
    <source>
        <dbReference type="Proteomes" id="UP000650833"/>
    </source>
</evidence>
<dbReference type="EMBL" id="JAEPRC010000042">
    <property type="protein sequence ID" value="KAG2212973.1"/>
    <property type="molecule type" value="Genomic_DNA"/>
</dbReference>
<evidence type="ECO:0000313" key="1">
    <source>
        <dbReference type="EMBL" id="KAG2212973.1"/>
    </source>
</evidence>
<dbReference type="Proteomes" id="UP000650833">
    <property type="component" value="Unassembled WGS sequence"/>
</dbReference>
<name>A0A8H7RLY4_9FUNG</name>
<protein>
    <submittedName>
        <fullName evidence="1">Uncharacterized protein</fullName>
    </submittedName>
</protein>
<reference evidence="1" key="1">
    <citation type="submission" date="2020-12" db="EMBL/GenBank/DDBJ databases">
        <title>Metabolic potential, ecology and presence of endohyphal bacteria is reflected in genomic diversity of Mucoromycotina.</title>
        <authorList>
            <person name="Muszewska A."/>
            <person name="Okrasinska A."/>
            <person name="Steczkiewicz K."/>
            <person name="Drgas O."/>
            <person name="Orlowska M."/>
            <person name="Perlinska-Lenart U."/>
            <person name="Aleksandrzak-Piekarczyk T."/>
            <person name="Szatraj K."/>
            <person name="Zielenkiewicz U."/>
            <person name="Pilsyk S."/>
            <person name="Malc E."/>
            <person name="Mieczkowski P."/>
            <person name="Kruszewska J.S."/>
            <person name="Biernat P."/>
            <person name="Pawlowska J."/>
        </authorList>
    </citation>
    <scope>NUCLEOTIDE SEQUENCE</scope>
    <source>
        <strain evidence="1">CBS 226.32</strain>
    </source>
</reference>
<proteinExistence type="predicted"/>
<accession>A0A8H7RLY4</accession>
<gene>
    <name evidence="1" type="ORF">INT46_008099</name>
</gene>
<dbReference type="OrthoDB" id="10484101at2759"/>
<keyword evidence="2" id="KW-1185">Reference proteome</keyword>
<comment type="caution">
    <text evidence="1">The sequence shown here is derived from an EMBL/GenBank/DDBJ whole genome shotgun (WGS) entry which is preliminary data.</text>
</comment>
<sequence>MSNTIDKQTTGTATKDCQKFIDSANNNLSVSSDMNIETETSLSSGQNASVLSNYDALHSEDNACRKYARITRELSEEAFPHCYDGTIMSDSEFDIQLAGDECPSLGKEQQVKLLNEIKPLRVQLYKAAALSVKHIV</sequence>
<organism evidence="1 2">
    <name type="scientific">Mucor plumbeus</name>
    <dbReference type="NCBI Taxonomy" id="97098"/>
    <lineage>
        <taxon>Eukaryota</taxon>
        <taxon>Fungi</taxon>
        <taxon>Fungi incertae sedis</taxon>
        <taxon>Mucoromycota</taxon>
        <taxon>Mucoromycotina</taxon>
        <taxon>Mucoromycetes</taxon>
        <taxon>Mucorales</taxon>
        <taxon>Mucorineae</taxon>
        <taxon>Mucoraceae</taxon>
        <taxon>Mucor</taxon>
    </lineage>
</organism>
<dbReference type="AlphaFoldDB" id="A0A8H7RLY4"/>